<gene>
    <name evidence="4" type="ORF">COV29_02160</name>
</gene>
<comment type="subcellular location">
    <subcellularLocation>
        <location evidence="1">Secreted</location>
    </subcellularLocation>
</comment>
<protein>
    <recommendedName>
        <fullName evidence="3">NodB homology domain-containing protein</fullName>
    </recommendedName>
</protein>
<reference evidence="4 5" key="1">
    <citation type="submission" date="2017-09" db="EMBL/GenBank/DDBJ databases">
        <title>Depth-based differentiation of microbial function through sediment-hosted aquifers and enrichment of novel symbionts in the deep terrestrial subsurface.</title>
        <authorList>
            <person name="Probst A.J."/>
            <person name="Ladd B."/>
            <person name="Jarett J.K."/>
            <person name="Geller-Mcgrath D.E."/>
            <person name="Sieber C.M."/>
            <person name="Emerson J.B."/>
            <person name="Anantharaman K."/>
            <person name="Thomas B.C."/>
            <person name="Malmstrom R."/>
            <person name="Stieglmeier M."/>
            <person name="Klingl A."/>
            <person name="Woyke T."/>
            <person name="Ryan C.M."/>
            <person name="Banfield J.F."/>
        </authorList>
    </citation>
    <scope>NUCLEOTIDE SEQUENCE [LARGE SCALE GENOMIC DNA]</scope>
    <source>
        <strain evidence="4">CG10_big_fil_rev_8_21_14_0_10_36_16</strain>
    </source>
</reference>
<dbReference type="GO" id="GO:0005576">
    <property type="term" value="C:extracellular region"/>
    <property type="evidence" value="ECO:0007669"/>
    <property type="project" value="UniProtKB-SubCell"/>
</dbReference>
<comment type="caution">
    <text evidence="4">The sequence shown here is derived from an EMBL/GenBank/DDBJ whole genome shotgun (WGS) entry which is preliminary data.</text>
</comment>
<proteinExistence type="predicted"/>
<keyword evidence="2" id="KW-0732">Signal</keyword>
<dbReference type="InterPro" id="IPR002509">
    <property type="entry name" value="NODB_dom"/>
</dbReference>
<dbReference type="Pfam" id="PF01522">
    <property type="entry name" value="Polysacc_deac_1"/>
    <property type="match status" value="1"/>
</dbReference>
<evidence type="ECO:0000256" key="1">
    <source>
        <dbReference type="ARBA" id="ARBA00004613"/>
    </source>
</evidence>
<feature type="domain" description="NodB homology" evidence="3">
    <location>
        <begin position="1"/>
        <end position="131"/>
    </location>
</feature>
<dbReference type="PANTHER" id="PTHR34216:SF3">
    <property type="entry name" value="POLY-BETA-1,6-N-ACETYL-D-GLUCOSAMINE N-DEACETYLASE"/>
    <property type="match status" value="1"/>
</dbReference>
<evidence type="ECO:0000259" key="3">
    <source>
        <dbReference type="PROSITE" id="PS51677"/>
    </source>
</evidence>
<dbReference type="SUPFAM" id="SSF88713">
    <property type="entry name" value="Glycoside hydrolase/deacetylase"/>
    <property type="match status" value="1"/>
</dbReference>
<accession>A0A2J0Q7K0</accession>
<dbReference type="EMBL" id="PCXQ01000004">
    <property type="protein sequence ID" value="PJE51056.1"/>
    <property type="molecule type" value="Genomic_DNA"/>
</dbReference>
<organism evidence="4 5">
    <name type="scientific">Candidatus Yanofskybacteria bacterium CG10_big_fil_rev_8_21_14_0_10_36_16</name>
    <dbReference type="NCBI Taxonomy" id="1975096"/>
    <lineage>
        <taxon>Bacteria</taxon>
        <taxon>Candidatus Yanofskyibacteriota</taxon>
    </lineage>
</organism>
<dbReference type="PROSITE" id="PS51677">
    <property type="entry name" value="NODB"/>
    <property type="match status" value="1"/>
</dbReference>
<dbReference type="InterPro" id="IPR011330">
    <property type="entry name" value="Glyco_hydro/deAcase_b/a-brl"/>
</dbReference>
<dbReference type="GO" id="GO:0005975">
    <property type="term" value="P:carbohydrate metabolic process"/>
    <property type="evidence" value="ECO:0007669"/>
    <property type="project" value="InterPro"/>
</dbReference>
<dbReference type="CDD" id="cd10918">
    <property type="entry name" value="CE4_NodB_like_5s_6s"/>
    <property type="match status" value="1"/>
</dbReference>
<evidence type="ECO:0000313" key="4">
    <source>
        <dbReference type="EMBL" id="PJE51056.1"/>
    </source>
</evidence>
<dbReference type="PANTHER" id="PTHR34216">
    <property type="match status" value="1"/>
</dbReference>
<dbReference type="InterPro" id="IPR051398">
    <property type="entry name" value="Polysacch_Deacetylase"/>
</dbReference>
<dbReference type="AlphaFoldDB" id="A0A2J0Q7K0"/>
<dbReference type="GO" id="GO:0016810">
    <property type="term" value="F:hydrolase activity, acting on carbon-nitrogen (but not peptide) bonds"/>
    <property type="evidence" value="ECO:0007669"/>
    <property type="project" value="InterPro"/>
</dbReference>
<evidence type="ECO:0000313" key="5">
    <source>
        <dbReference type="Proteomes" id="UP000228496"/>
    </source>
</evidence>
<dbReference type="Gene3D" id="3.20.20.370">
    <property type="entry name" value="Glycoside hydrolase/deacetylase"/>
    <property type="match status" value="1"/>
</dbReference>
<name>A0A2J0Q7K0_9BACT</name>
<sequence>MNVMHLNHGQLKAMIKMGHSIGVHTHTHVSVAASKLNHTEAYKELVWPKIYLEDQFSCNVFAFSYPFGERQDCLNTSQFLEKTGDYKLAFTIEEIVNNKETPPLELGRYMPTSHDTDKSLLQKLNQILGGA</sequence>
<dbReference type="Proteomes" id="UP000228496">
    <property type="component" value="Unassembled WGS sequence"/>
</dbReference>
<evidence type="ECO:0000256" key="2">
    <source>
        <dbReference type="ARBA" id="ARBA00022729"/>
    </source>
</evidence>